<dbReference type="Pfam" id="PF05096">
    <property type="entry name" value="Glu_cyclase_2"/>
    <property type="match status" value="1"/>
</dbReference>
<name>A0A2H0LXL9_9BACT</name>
<dbReference type="Proteomes" id="UP000229641">
    <property type="component" value="Unassembled WGS sequence"/>
</dbReference>
<dbReference type="InterPro" id="IPR011044">
    <property type="entry name" value="Quino_amine_DH_bsu"/>
</dbReference>
<keyword evidence="2" id="KW-0808">Transferase</keyword>
<feature type="signal peptide" evidence="1">
    <location>
        <begin position="1"/>
        <end position="20"/>
    </location>
</feature>
<reference evidence="2 3" key="1">
    <citation type="submission" date="2017-09" db="EMBL/GenBank/DDBJ databases">
        <title>Depth-based differentiation of microbial function through sediment-hosted aquifers and enrichment of novel symbionts in the deep terrestrial subsurface.</title>
        <authorList>
            <person name="Probst A.J."/>
            <person name="Ladd B."/>
            <person name="Jarett J.K."/>
            <person name="Geller-Mcgrath D.E."/>
            <person name="Sieber C.M."/>
            <person name="Emerson J.B."/>
            <person name="Anantharaman K."/>
            <person name="Thomas B.C."/>
            <person name="Malmstrom R."/>
            <person name="Stieglmeier M."/>
            <person name="Klingl A."/>
            <person name="Woyke T."/>
            <person name="Ryan C.M."/>
            <person name="Banfield J.F."/>
        </authorList>
    </citation>
    <scope>NUCLEOTIDE SEQUENCE [LARGE SCALE GENOMIC DNA]</scope>
    <source>
        <strain evidence="2">CG11_big_fil_rev_8_21_14_0_20_42_13</strain>
    </source>
</reference>
<proteinExistence type="predicted"/>
<comment type="caution">
    <text evidence="2">The sequence shown here is derived from an EMBL/GenBank/DDBJ whole genome shotgun (WGS) entry which is preliminary data.</text>
</comment>
<dbReference type="EMBL" id="PCWA01000073">
    <property type="protein sequence ID" value="PIQ89127.1"/>
    <property type="molecule type" value="Genomic_DNA"/>
</dbReference>
<evidence type="ECO:0000313" key="2">
    <source>
        <dbReference type="EMBL" id="PIQ89127.1"/>
    </source>
</evidence>
<accession>A0A2H0LXL9</accession>
<protein>
    <submittedName>
        <fullName evidence="2">Glutamine cyclotransferase</fullName>
    </submittedName>
</protein>
<dbReference type="SUPFAM" id="SSF50969">
    <property type="entry name" value="YVTN repeat-like/Quinoprotein amine dehydrogenase"/>
    <property type="match status" value="1"/>
</dbReference>
<evidence type="ECO:0000256" key="1">
    <source>
        <dbReference type="SAM" id="SignalP"/>
    </source>
</evidence>
<gene>
    <name evidence="2" type="ORF">COV72_04870</name>
</gene>
<dbReference type="PANTHER" id="PTHR31270">
    <property type="entry name" value="GLUTAMINYL-PEPTIDE CYCLOTRANSFERASE"/>
    <property type="match status" value="1"/>
</dbReference>
<dbReference type="AlphaFoldDB" id="A0A2H0LXL9"/>
<keyword evidence="1" id="KW-0732">Signal</keyword>
<sequence>MIYLIRVLVLIFFAASYTFAEGARDEAESYAYKVINAYPHDKNAFTQGLSYDDGFFYESTGLSGASSLRRIEPSTGNILRQRKIEGEFFAEGMTIHQNRIIQLTWKSRKGFIYDKDSFELIGVFNYPFEGWGITHDGKYFILSDGSATLRFLNLNTFEEAYKLEVRDESGSAIFGLNELEYIEGKIYANIWKTDKVAVISPDSGRVCAWLDLSGLRQFNKGQIKIDVLNGIAYNNKTRHLYVTGKLWPNIFEIKLIGKNE</sequence>
<organism evidence="2 3">
    <name type="scientific">Candidatus Ghiorseimicrobium undicola</name>
    <dbReference type="NCBI Taxonomy" id="1974746"/>
    <lineage>
        <taxon>Bacteria</taxon>
        <taxon>Pseudomonadati</taxon>
        <taxon>Candidatus Omnitrophota</taxon>
        <taxon>Candidatus Ghiorseimicrobium</taxon>
    </lineage>
</organism>
<dbReference type="InterPro" id="IPR007788">
    <property type="entry name" value="QCT"/>
</dbReference>
<dbReference type="GO" id="GO:0016603">
    <property type="term" value="F:glutaminyl-peptide cyclotransferase activity"/>
    <property type="evidence" value="ECO:0007669"/>
    <property type="project" value="InterPro"/>
</dbReference>
<evidence type="ECO:0000313" key="3">
    <source>
        <dbReference type="Proteomes" id="UP000229641"/>
    </source>
</evidence>
<dbReference type="PANTHER" id="PTHR31270:SF1">
    <property type="entry name" value="GLUTAMINYL-PEPTIDE CYCLOTRANSFERASE"/>
    <property type="match status" value="1"/>
</dbReference>
<feature type="chain" id="PRO_5013628108" evidence="1">
    <location>
        <begin position="21"/>
        <end position="260"/>
    </location>
</feature>